<keyword evidence="3" id="KW-0235">DNA replication</keyword>
<sequence length="487" mass="55442">MLLRRFMSASVMPLKRQATVAKQLEELYHLSKTVNAVSSTLEKKRLIAASAPECHTIMKRIYDPHFRLHVTSKNVLKYLDKHDSDHSFGEPLATLEDLLDALSARRITGHAALDATASFYQAFCRSEETQQIFWRILDRNLKMGVSTQTVRQVLVPTDQVDENTDTDSSQLQGASDNHKSTRCPFTSVALAFTHKKEKDIWTTLSNDKWFASRKLDGVRCLAVVNGKYDIQFYSRTGRPFSSLQKVEAAIRARIQPDHTPFVLDGEICVFKETDDGNKLEDFLETIRQIRTKQKPMTNPMYEVFDLISAEGVRDGFDPTPFIERQHKLGAFLGASQPHICRVHQRLVDRSETLQYLQDLAVKRGWEGLILRRNGPYHGKRSRDLVKLKEWDDAEYVVKDIEIGWMRMSDTGKNERVMTSVVIEHKGNRVSVGSGFTLDQRRRYGNAPAGIVGNQITVRYFAESLGDSGVVSLRFPTVKAVYEGNRDV</sequence>
<organism evidence="9 10">
    <name type="scientific">Syncephalastrum racemosum</name>
    <name type="common">Filamentous fungus</name>
    <dbReference type="NCBI Taxonomy" id="13706"/>
    <lineage>
        <taxon>Eukaryota</taxon>
        <taxon>Fungi</taxon>
        <taxon>Fungi incertae sedis</taxon>
        <taxon>Mucoromycota</taxon>
        <taxon>Mucoromycotina</taxon>
        <taxon>Mucoromycetes</taxon>
        <taxon>Mucorales</taxon>
        <taxon>Syncephalastraceae</taxon>
        <taxon>Syncephalastrum</taxon>
    </lineage>
</organism>
<dbReference type="GO" id="GO:0006310">
    <property type="term" value="P:DNA recombination"/>
    <property type="evidence" value="ECO:0007669"/>
    <property type="project" value="InterPro"/>
</dbReference>
<dbReference type="OrthoDB" id="411785at2759"/>
<feature type="region of interest" description="Disordered" evidence="6">
    <location>
        <begin position="158"/>
        <end position="179"/>
    </location>
</feature>
<evidence type="ECO:0000256" key="1">
    <source>
        <dbReference type="ARBA" id="ARBA00001968"/>
    </source>
</evidence>
<evidence type="ECO:0000313" key="9">
    <source>
        <dbReference type="EMBL" id="ORZ03639.1"/>
    </source>
</evidence>
<keyword evidence="10" id="KW-1185">Reference proteome</keyword>
<dbReference type="SUPFAM" id="SSF50249">
    <property type="entry name" value="Nucleic acid-binding proteins"/>
    <property type="match status" value="1"/>
</dbReference>
<accession>A0A1X2HVP4</accession>
<dbReference type="InterPro" id="IPR050326">
    <property type="entry name" value="NAD_dep_DNA_ligaseB"/>
</dbReference>
<dbReference type="GO" id="GO:0006281">
    <property type="term" value="P:DNA repair"/>
    <property type="evidence" value="ECO:0007669"/>
    <property type="project" value="UniProtKB-KW"/>
</dbReference>
<keyword evidence="5" id="KW-0234">DNA repair</keyword>
<evidence type="ECO:0000259" key="8">
    <source>
        <dbReference type="Pfam" id="PF14743"/>
    </source>
</evidence>
<dbReference type="InterPro" id="IPR012340">
    <property type="entry name" value="NA-bd_OB-fold"/>
</dbReference>
<gene>
    <name evidence="9" type="ORF">BCR43DRAFT_483696</name>
</gene>
<feature type="domain" description="ATP-dependent DNA ligase family profile" evidence="7">
    <location>
        <begin position="191"/>
        <end position="388"/>
    </location>
</feature>
<comment type="caution">
    <text evidence="9">The sequence shown here is derived from an EMBL/GenBank/DDBJ whole genome shotgun (WGS) entry which is preliminary data.</text>
</comment>
<evidence type="ECO:0000256" key="2">
    <source>
        <dbReference type="ARBA" id="ARBA00022598"/>
    </source>
</evidence>
<reference evidence="9 10" key="1">
    <citation type="submission" date="2016-07" db="EMBL/GenBank/DDBJ databases">
        <title>Pervasive Adenine N6-methylation of Active Genes in Fungi.</title>
        <authorList>
            <consortium name="DOE Joint Genome Institute"/>
            <person name="Mondo S.J."/>
            <person name="Dannebaum R.O."/>
            <person name="Kuo R.C."/>
            <person name="Labutti K."/>
            <person name="Haridas S."/>
            <person name="Kuo A."/>
            <person name="Salamov A."/>
            <person name="Ahrendt S.R."/>
            <person name="Lipzen A."/>
            <person name="Sullivan W."/>
            <person name="Andreopoulos W.B."/>
            <person name="Clum A."/>
            <person name="Lindquist E."/>
            <person name="Daum C."/>
            <person name="Ramamoorthy G.K."/>
            <person name="Gryganskyi A."/>
            <person name="Culley D."/>
            <person name="Magnuson J.K."/>
            <person name="James T.Y."/>
            <person name="O'Malley M.A."/>
            <person name="Stajich J.E."/>
            <person name="Spatafora J.W."/>
            <person name="Visel A."/>
            <person name="Grigoriev I.V."/>
        </authorList>
    </citation>
    <scope>NUCLEOTIDE SEQUENCE [LARGE SCALE GENOMIC DNA]</scope>
    <source>
        <strain evidence="9 10">NRRL 2496</strain>
    </source>
</reference>
<comment type="cofactor">
    <cofactor evidence="1">
        <name>a divalent metal cation</name>
        <dbReference type="ChEBI" id="CHEBI:60240"/>
    </cofactor>
</comment>
<dbReference type="PANTHER" id="PTHR47810:SF1">
    <property type="entry name" value="DNA LIGASE B"/>
    <property type="match status" value="1"/>
</dbReference>
<dbReference type="PANTHER" id="PTHR47810">
    <property type="entry name" value="DNA LIGASE"/>
    <property type="match status" value="1"/>
</dbReference>
<dbReference type="Gene3D" id="2.40.50.140">
    <property type="entry name" value="Nucleic acid-binding proteins"/>
    <property type="match status" value="1"/>
</dbReference>
<dbReference type="AlphaFoldDB" id="A0A1X2HVP4"/>
<evidence type="ECO:0000256" key="6">
    <source>
        <dbReference type="SAM" id="MobiDB-lite"/>
    </source>
</evidence>
<evidence type="ECO:0000256" key="5">
    <source>
        <dbReference type="ARBA" id="ARBA00023204"/>
    </source>
</evidence>
<evidence type="ECO:0000256" key="3">
    <source>
        <dbReference type="ARBA" id="ARBA00022705"/>
    </source>
</evidence>
<dbReference type="EMBL" id="MCGN01000001">
    <property type="protein sequence ID" value="ORZ03639.1"/>
    <property type="molecule type" value="Genomic_DNA"/>
</dbReference>
<dbReference type="Pfam" id="PF14743">
    <property type="entry name" value="DNA_ligase_OB_2"/>
    <property type="match status" value="1"/>
</dbReference>
<dbReference type="GO" id="GO:0003910">
    <property type="term" value="F:DNA ligase (ATP) activity"/>
    <property type="evidence" value="ECO:0007669"/>
    <property type="project" value="InterPro"/>
</dbReference>
<evidence type="ECO:0008006" key="11">
    <source>
        <dbReference type="Google" id="ProtNLM"/>
    </source>
</evidence>
<keyword evidence="4" id="KW-0227">DNA damage</keyword>
<dbReference type="InterPro" id="IPR012310">
    <property type="entry name" value="DNA_ligase_ATP-dep_cent"/>
</dbReference>
<dbReference type="Gene3D" id="3.30.470.30">
    <property type="entry name" value="DNA ligase/mRNA capping enzyme"/>
    <property type="match status" value="1"/>
</dbReference>
<dbReference type="InParanoid" id="A0A1X2HVP4"/>
<evidence type="ECO:0000313" key="10">
    <source>
        <dbReference type="Proteomes" id="UP000242180"/>
    </source>
</evidence>
<evidence type="ECO:0000256" key="4">
    <source>
        <dbReference type="ARBA" id="ARBA00022763"/>
    </source>
</evidence>
<dbReference type="SUPFAM" id="SSF56091">
    <property type="entry name" value="DNA ligase/mRNA capping enzyme, catalytic domain"/>
    <property type="match status" value="1"/>
</dbReference>
<protein>
    <recommendedName>
        <fullName evidence="11">ATP-dependent DNA ligase family profile domain-containing protein</fullName>
    </recommendedName>
</protein>
<dbReference type="OMA" id="LEIFYRC"/>
<feature type="domain" description="DNA ligase OB-like" evidence="8">
    <location>
        <begin position="411"/>
        <end position="480"/>
    </location>
</feature>
<keyword evidence="2" id="KW-0436">Ligase</keyword>
<name>A0A1X2HVP4_SYNRA</name>
<proteinExistence type="predicted"/>
<evidence type="ECO:0000259" key="7">
    <source>
        <dbReference type="Pfam" id="PF01068"/>
    </source>
</evidence>
<dbReference type="GO" id="GO:0006260">
    <property type="term" value="P:DNA replication"/>
    <property type="evidence" value="ECO:0007669"/>
    <property type="project" value="UniProtKB-KW"/>
</dbReference>
<dbReference type="Proteomes" id="UP000242180">
    <property type="component" value="Unassembled WGS sequence"/>
</dbReference>
<dbReference type="Pfam" id="PF01068">
    <property type="entry name" value="DNA_ligase_A_M"/>
    <property type="match status" value="1"/>
</dbReference>
<dbReference type="GO" id="GO:0005524">
    <property type="term" value="F:ATP binding"/>
    <property type="evidence" value="ECO:0007669"/>
    <property type="project" value="InterPro"/>
</dbReference>
<dbReference type="InterPro" id="IPR029319">
    <property type="entry name" value="DNA_ligase_OB"/>
</dbReference>
<dbReference type="CDD" id="cd08041">
    <property type="entry name" value="OBF_kDNA_ligase_like"/>
    <property type="match status" value="1"/>
</dbReference>
<feature type="compositionally biased region" description="Polar residues" evidence="6">
    <location>
        <begin position="166"/>
        <end position="175"/>
    </location>
</feature>